<feature type="domain" description="GFO/IDH/MocA-like oxidoreductase" evidence="7">
    <location>
        <begin position="130"/>
        <end position="249"/>
    </location>
</feature>
<dbReference type="Gene3D" id="3.40.50.720">
    <property type="entry name" value="NAD(P)-binding Rossmann-like Domain"/>
    <property type="match status" value="1"/>
</dbReference>
<keyword evidence="9" id="KW-1185">Reference proteome</keyword>
<dbReference type="InterPro" id="IPR055170">
    <property type="entry name" value="GFO_IDH_MocA-like_dom"/>
</dbReference>
<protein>
    <recommendedName>
        <fullName evidence="3">D-xylose 1-dehydrogenase (NADP(+), D-xylono-1,5-lactone-forming)</fullName>
        <ecNumber evidence="3">1.1.1.179</ecNumber>
    </recommendedName>
    <alternativeName>
        <fullName evidence="4">D-xylose-NADP dehydrogenase</fullName>
    </alternativeName>
</protein>
<dbReference type="InterPro" id="IPR036291">
    <property type="entry name" value="NAD(P)-bd_dom_sf"/>
</dbReference>
<dbReference type="Pfam" id="PF01408">
    <property type="entry name" value="GFO_IDH_MocA"/>
    <property type="match status" value="1"/>
</dbReference>
<evidence type="ECO:0000313" key="9">
    <source>
        <dbReference type="Proteomes" id="UP000758603"/>
    </source>
</evidence>
<name>A0A9P8UBI9_9PEZI</name>
<dbReference type="OrthoDB" id="6417021at2759"/>
<sequence length="332" mass="36351">MLRWGILGTSFISHTMVTAIERSRSSCITAVFGRDEARLNAFADKYNIAKRFNSIQTLLDDVEVDVIYVGLPSHLHAEAVIAAAKRGKAILSEKSLATTMSESNAMIEAVRQADIFFLEGLMYLCHPLMVKLAEIIRSGELGQIRSISGHYAADIGKKANPLGMGTIYNLGCYPVSLVHFISETAFGGDVFKVRRVHATGNVIRDGTDRVQDAALAIWFGNGVLATIQSSDSFGNDFGFVINGEKASLRFKSNPWLPSGGENVIEIKQYGGATKQVVVNAQHDAFDCQVRTVEDCVSAGLKQAPRPSPNWTHSLEIMSLLTEWEEHIMRASI</sequence>
<dbReference type="SUPFAM" id="SSF55347">
    <property type="entry name" value="Glyceraldehyde-3-phosphate dehydrogenase-like, C-terminal domain"/>
    <property type="match status" value="1"/>
</dbReference>
<evidence type="ECO:0000259" key="7">
    <source>
        <dbReference type="Pfam" id="PF22725"/>
    </source>
</evidence>
<dbReference type="AlphaFoldDB" id="A0A9P8UBI9"/>
<comment type="catalytic activity">
    <reaction evidence="5">
        <text>D-xylose + NADP(+) = D-xylono-1,5-lactone + NADPH + H(+)</text>
        <dbReference type="Rhea" id="RHEA:22000"/>
        <dbReference type="ChEBI" id="CHEBI:15378"/>
        <dbReference type="ChEBI" id="CHEBI:15867"/>
        <dbReference type="ChEBI" id="CHEBI:53455"/>
        <dbReference type="ChEBI" id="CHEBI:57783"/>
        <dbReference type="ChEBI" id="CHEBI:58349"/>
        <dbReference type="EC" id="1.1.1.179"/>
    </reaction>
</comment>
<dbReference type="GeneID" id="70133074"/>
<dbReference type="SUPFAM" id="SSF51735">
    <property type="entry name" value="NAD(P)-binding Rossmann-fold domains"/>
    <property type="match status" value="1"/>
</dbReference>
<gene>
    <name evidence="8" type="ORF">BKA67DRAFT_585048</name>
</gene>
<organism evidence="8 9">
    <name type="scientific">Truncatella angustata</name>
    <dbReference type="NCBI Taxonomy" id="152316"/>
    <lineage>
        <taxon>Eukaryota</taxon>
        <taxon>Fungi</taxon>
        <taxon>Dikarya</taxon>
        <taxon>Ascomycota</taxon>
        <taxon>Pezizomycotina</taxon>
        <taxon>Sordariomycetes</taxon>
        <taxon>Xylariomycetidae</taxon>
        <taxon>Amphisphaeriales</taxon>
        <taxon>Sporocadaceae</taxon>
        <taxon>Truncatella</taxon>
    </lineage>
</organism>
<dbReference type="GO" id="GO:0000166">
    <property type="term" value="F:nucleotide binding"/>
    <property type="evidence" value="ECO:0007669"/>
    <property type="project" value="InterPro"/>
</dbReference>
<evidence type="ECO:0000256" key="1">
    <source>
        <dbReference type="ARBA" id="ARBA00010928"/>
    </source>
</evidence>
<feature type="domain" description="Gfo/Idh/MocA-like oxidoreductase N-terminal" evidence="6">
    <location>
        <begin position="2"/>
        <end position="114"/>
    </location>
</feature>
<dbReference type="PANTHER" id="PTHR22604:SF105">
    <property type="entry name" value="TRANS-1,2-DIHYDROBENZENE-1,2-DIOL DEHYDROGENASE"/>
    <property type="match status" value="1"/>
</dbReference>
<keyword evidence="2" id="KW-0560">Oxidoreductase</keyword>
<dbReference type="Gene3D" id="3.30.360.10">
    <property type="entry name" value="Dihydrodipicolinate Reductase, domain 2"/>
    <property type="match status" value="1"/>
</dbReference>
<reference evidence="8" key="1">
    <citation type="journal article" date="2021" name="Nat. Commun.">
        <title>Genetic determinants of endophytism in the Arabidopsis root mycobiome.</title>
        <authorList>
            <person name="Mesny F."/>
            <person name="Miyauchi S."/>
            <person name="Thiergart T."/>
            <person name="Pickel B."/>
            <person name="Atanasova L."/>
            <person name="Karlsson M."/>
            <person name="Huettel B."/>
            <person name="Barry K.W."/>
            <person name="Haridas S."/>
            <person name="Chen C."/>
            <person name="Bauer D."/>
            <person name="Andreopoulos W."/>
            <person name="Pangilinan J."/>
            <person name="LaButti K."/>
            <person name="Riley R."/>
            <person name="Lipzen A."/>
            <person name="Clum A."/>
            <person name="Drula E."/>
            <person name="Henrissat B."/>
            <person name="Kohler A."/>
            <person name="Grigoriev I.V."/>
            <person name="Martin F.M."/>
            <person name="Hacquard S."/>
        </authorList>
    </citation>
    <scope>NUCLEOTIDE SEQUENCE</scope>
    <source>
        <strain evidence="8">MPI-SDFR-AT-0073</strain>
    </source>
</reference>
<evidence type="ECO:0000256" key="4">
    <source>
        <dbReference type="ARBA" id="ARBA00042988"/>
    </source>
</evidence>
<dbReference type="Proteomes" id="UP000758603">
    <property type="component" value="Unassembled WGS sequence"/>
</dbReference>
<evidence type="ECO:0000256" key="2">
    <source>
        <dbReference type="ARBA" id="ARBA00023002"/>
    </source>
</evidence>
<dbReference type="RefSeq" id="XP_045951955.1">
    <property type="nucleotide sequence ID" value="XM_046104183.1"/>
</dbReference>
<comment type="caution">
    <text evidence="8">The sequence shown here is derived from an EMBL/GenBank/DDBJ whole genome shotgun (WGS) entry which is preliminary data.</text>
</comment>
<dbReference type="PANTHER" id="PTHR22604">
    <property type="entry name" value="OXIDOREDUCTASES"/>
    <property type="match status" value="1"/>
</dbReference>
<dbReference type="EMBL" id="JAGPXC010000011">
    <property type="protein sequence ID" value="KAH6645441.1"/>
    <property type="molecule type" value="Genomic_DNA"/>
</dbReference>
<dbReference type="InterPro" id="IPR050984">
    <property type="entry name" value="Gfo/Idh/MocA_domain"/>
</dbReference>
<dbReference type="Pfam" id="PF22725">
    <property type="entry name" value="GFO_IDH_MocA_C3"/>
    <property type="match status" value="1"/>
</dbReference>
<evidence type="ECO:0000259" key="6">
    <source>
        <dbReference type="Pfam" id="PF01408"/>
    </source>
</evidence>
<evidence type="ECO:0000313" key="8">
    <source>
        <dbReference type="EMBL" id="KAH6645441.1"/>
    </source>
</evidence>
<dbReference type="EC" id="1.1.1.179" evidence="3"/>
<evidence type="ECO:0000256" key="5">
    <source>
        <dbReference type="ARBA" id="ARBA00049233"/>
    </source>
</evidence>
<dbReference type="GO" id="GO:0047837">
    <property type="term" value="F:D-xylose 1-dehydrogenase (NADP+) activity"/>
    <property type="evidence" value="ECO:0007669"/>
    <property type="project" value="UniProtKB-EC"/>
</dbReference>
<evidence type="ECO:0000256" key="3">
    <source>
        <dbReference type="ARBA" id="ARBA00038984"/>
    </source>
</evidence>
<comment type="similarity">
    <text evidence="1">Belongs to the Gfo/Idh/MocA family.</text>
</comment>
<accession>A0A9P8UBI9</accession>
<dbReference type="InterPro" id="IPR000683">
    <property type="entry name" value="Gfo/Idh/MocA-like_OxRdtase_N"/>
</dbReference>
<proteinExistence type="inferred from homology"/>